<protein>
    <submittedName>
        <fullName evidence="1">Uncharacterized protein</fullName>
    </submittedName>
</protein>
<dbReference type="STRING" id="869754.A0A1A0H8D7"/>
<organism evidence="1 2">
    <name type="scientific">Metschnikowia bicuspidata var. bicuspidata NRRL YB-4993</name>
    <dbReference type="NCBI Taxonomy" id="869754"/>
    <lineage>
        <taxon>Eukaryota</taxon>
        <taxon>Fungi</taxon>
        <taxon>Dikarya</taxon>
        <taxon>Ascomycota</taxon>
        <taxon>Saccharomycotina</taxon>
        <taxon>Pichiomycetes</taxon>
        <taxon>Metschnikowiaceae</taxon>
        <taxon>Metschnikowia</taxon>
    </lineage>
</organism>
<evidence type="ECO:0000313" key="1">
    <source>
        <dbReference type="EMBL" id="OBA20245.1"/>
    </source>
</evidence>
<name>A0A1A0H8D7_9ASCO</name>
<keyword evidence="2" id="KW-1185">Reference proteome</keyword>
<dbReference type="NCBIfam" id="TIGR01453">
    <property type="entry name" value="grpIintron_endo"/>
    <property type="match status" value="1"/>
</dbReference>
<dbReference type="Gene3D" id="3.40.1440.10">
    <property type="entry name" value="GIY-YIG endonuclease"/>
    <property type="match status" value="1"/>
</dbReference>
<feature type="non-terminal residue" evidence="1">
    <location>
        <position position="1"/>
    </location>
</feature>
<dbReference type="InterPro" id="IPR006350">
    <property type="entry name" value="Intron_endoG1"/>
</dbReference>
<dbReference type="AlphaFoldDB" id="A0A1A0H8D7"/>
<gene>
    <name evidence="1" type="ORF">METBIDRAFT_43866</name>
</gene>
<dbReference type="GO" id="GO:0004519">
    <property type="term" value="F:endonuclease activity"/>
    <property type="evidence" value="ECO:0007669"/>
    <property type="project" value="InterPro"/>
</dbReference>
<reference evidence="1 2" key="1">
    <citation type="submission" date="2016-05" db="EMBL/GenBank/DDBJ databases">
        <title>Comparative genomics of biotechnologically important yeasts.</title>
        <authorList>
            <consortium name="DOE Joint Genome Institute"/>
            <person name="Riley R."/>
            <person name="Haridas S."/>
            <person name="Wolfe K.H."/>
            <person name="Lopes M.R."/>
            <person name="Hittinger C.T."/>
            <person name="Goker M."/>
            <person name="Salamov A."/>
            <person name="Wisecaver J."/>
            <person name="Long T.M."/>
            <person name="Aerts A.L."/>
            <person name="Barry K."/>
            <person name="Choi C."/>
            <person name="Clum A."/>
            <person name="Coughlan A.Y."/>
            <person name="Deshpande S."/>
            <person name="Douglass A.P."/>
            <person name="Hanson S.J."/>
            <person name="Klenk H.-P."/>
            <person name="LaButti K."/>
            <person name="Lapidus A."/>
            <person name="Lindquist E."/>
            <person name="Lipzen A."/>
            <person name="Meier-kolthoff J.P."/>
            <person name="Ohm R.A."/>
            <person name="Otillar R.P."/>
            <person name="Pangilinan J."/>
            <person name="Peng Y."/>
            <person name="Rokas A."/>
            <person name="Rosa C.A."/>
            <person name="Scheuner C."/>
            <person name="Sibirny A.A."/>
            <person name="Slot J.C."/>
            <person name="Stielow J.B."/>
            <person name="Sun H."/>
            <person name="Kurtzman C.P."/>
            <person name="Blackwell M."/>
            <person name="Grigoriev I.V."/>
            <person name="Jeffries T.W."/>
        </authorList>
    </citation>
    <scope>NUCLEOTIDE SEQUENCE [LARGE SCALE GENOMIC DNA]</scope>
    <source>
        <strain evidence="1 2">NRRL YB-4993</strain>
    </source>
</reference>
<evidence type="ECO:0000313" key="2">
    <source>
        <dbReference type="Proteomes" id="UP000092555"/>
    </source>
</evidence>
<dbReference type="EMBL" id="LXTC01000004">
    <property type="protein sequence ID" value="OBA20245.1"/>
    <property type="molecule type" value="Genomic_DNA"/>
</dbReference>
<proteinExistence type="predicted"/>
<comment type="caution">
    <text evidence="1">The sequence shown here is derived from an EMBL/GenBank/DDBJ whole genome shotgun (WGS) entry which is preliminary data.</text>
</comment>
<dbReference type="InterPro" id="IPR035901">
    <property type="entry name" value="GIY-YIG_endonuc_sf"/>
</dbReference>
<accession>A0A1A0H8D7</accession>
<dbReference type="GeneID" id="30030684"/>
<dbReference type="Proteomes" id="UP000092555">
    <property type="component" value="Unassembled WGS sequence"/>
</dbReference>
<dbReference type="RefSeq" id="XP_018710767.1">
    <property type="nucleotide sequence ID" value="XM_018857708.1"/>
</dbReference>
<dbReference type="OrthoDB" id="2203429at2759"/>
<sequence length="117" mass="13768">RFTNHVLNLHGSKLVKKAVSKDGLNNFIFAILEYYPYNDNNLITEPLQNRKYLYELETMYLISLMPKYNILTEAGTSIGYKHTDETSEYLESLFTNERRSLTRRLLLSKLQSERKGQ</sequence>
<dbReference type="SUPFAM" id="SSF82771">
    <property type="entry name" value="GIY-YIG endonuclease"/>
    <property type="match status" value="1"/>
</dbReference>